<dbReference type="Proteomes" id="UP000239724">
    <property type="component" value="Unassembled WGS sequence"/>
</dbReference>
<dbReference type="EMBL" id="NHRY01000034">
    <property type="protein sequence ID" value="PPQ39259.1"/>
    <property type="molecule type" value="Genomic_DNA"/>
</dbReference>
<dbReference type="SMART" id="SM00953">
    <property type="entry name" value="RES"/>
    <property type="match status" value="1"/>
</dbReference>
<dbReference type="AlphaFoldDB" id="A0A2S6NNQ6"/>
<accession>A0A2S6NNQ6</accession>
<proteinExistence type="predicted"/>
<protein>
    <recommendedName>
        <fullName evidence="1">RES domain-containing protein</fullName>
    </recommendedName>
</protein>
<sequence length="196" mass="22105">MAMRPARDQRLLDSLEAVPPEPFSGTAWRVVRDGRNPRQCSAVGGRWDNRWDDRTFDVLYTSSNADGAIAEMYFHLRRGQPVFPSQVRYRLFELSITLSCCLRFASPEDLAALGLRIETFGQMSHAEREQEYPRTQEIAEAAHFIGRDGLIVPSARSEWPNIVVFCDPAGPGAAEVVRDHGLVDWDQRKVTPPGAY</sequence>
<reference evidence="2 3" key="1">
    <citation type="journal article" date="2018" name="Arch. Microbiol.">
        <title>New insights into the metabolic potential of the phototrophic purple bacterium Rhodopila globiformis DSM 161(T) from its draft genome sequence and evidence for a vanadium-dependent nitrogenase.</title>
        <authorList>
            <person name="Imhoff J.F."/>
            <person name="Rahn T."/>
            <person name="Kunzel S."/>
            <person name="Neulinger S.C."/>
        </authorList>
    </citation>
    <scope>NUCLEOTIDE SEQUENCE [LARGE SCALE GENOMIC DNA]</scope>
    <source>
        <strain evidence="2 3">DSM 161</strain>
    </source>
</reference>
<evidence type="ECO:0000313" key="2">
    <source>
        <dbReference type="EMBL" id="PPQ39259.1"/>
    </source>
</evidence>
<feature type="domain" description="RES" evidence="1">
    <location>
        <begin position="36"/>
        <end position="177"/>
    </location>
</feature>
<organism evidence="2 3">
    <name type="scientific">Rhodopila globiformis</name>
    <name type="common">Rhodopseudomonas globiformis</name>
    <dbReference type="NCBI Taxonomy" id="1071"/>
    <lineage>
        <taxon>Bacteria</taxon>
        <taxon>Pseudomonadati</taxon>
        <taxon>Pseudomonadota</taxon>
        <taxon>Alphaproteobacteria</taxon>
        <taxon>Acetobacterales</taxon>
        <taxon>Acetobacteraceae</taxon>
        <taxon>Rhodopila</taxon>
    </lineage>
</organism>
<evidence type="ECO:0000313" key="3">
    <source>
        <dbReference type="Proteomes" id="UP000239724"/>
    </source>
</evidence>
<gene>
    <name evidence="2" type="ORF">CCS01_01455</name>
</gene>
<evidence type="ECO:0000259" key="1">
    <source>
        <dbReference type="SMART" id="SM00953"/>
    </source>
</evidence>
<comment type="caution">
    <text evidence="2">The sequence shown here is derived from an EMBL/GenBank/DDBJ whole genome shotgun (WGS) entry which is preliminary data.</text>
</comment>
<keyword evidence="3" id="KW-1185">Reference proteome</keyword>
<dbReference type="OrthoDB" id="7360548at2"/>
<dbReference type="Pfam" id="PF08808">
    <property type="entry name" value="RES"/>
    <property type="match status" value="1"/>
</dbReference>
<dbReference type="InterPro" id="IPR014914">
    <property type="entry name" value="RES_dom"/>
</dbReference>
<name>A0A2S6NNQ6_RHOGL</name>